<dbReference type="OrthoDB" id="18771at2157"/>
<dbReference type="Proteomes" id="UP000002063">
    <property type="component" value="Chromosome"/>
</dbReference>
<evidence type="ECO:0000259" key="1">
    <source>
        <dbReference type="Pfam" id="PF01909"/>
    </source>
</evidence>
<reference evidence="2" key="1">
    <citation type="submission" date="2009-10" db="EMBL/GenBank/DDBJ databases">
        <title>Complete sequence of chromosome of Methanocaldococcus vulcanius M7.</title>
        <authorList>
            <consortium name="US DOE Joint Genome Institute"/>
            <person name="Lucas S."/>
            <person name="Copeland A."/>
            <person name="Lapidus A."/>
            <person name="Glavina del Rio T."/>
            <person name="Dalin E."/>
            <person name="Tice H."/>
            <person name="Bruce D."/>
            <person name="Goodwin L."/>
            <person name="Pitluck S."/>
            <person name="Lcollab F.I."/>
            <person name="Brettin T."/>
            <person name="Detter J.C."/>
            <person name="Han C."/>
            <person name="Tapia R."/>
            <person name="Kuske C.R."/>
            <person name="Schmutz J."/>
            <person name="Larimer F."/>
            <person name="Land M."/>
            <person name="Hauser L."/>
            <person name="Kyrpides N."/>
            <person name="Ovchinikova G."/>
            <person name="Sieprawska-Lupa M."/>
            <person name="Whitman W.B."/>
            <person name="Woyke T."/>
        </authorList>
    </citation>
    <scope>NUCLEOTIDE SEQUENCE [LARGE SCALE GENOMIC DNA]</scope>
    <source>
        <strain evidence="2">M7</strain>
    </source>
</reference>
<dbReference type="STRING" id="579137.Metvu_1562"/>
<name>C9RDN6_METVM</name>
<dbReference type="KEGG" id="mvu:Metvu_1562"/>
<dbReference type="GeneID" id="8513919"/>
<dbReference type="Pfam" id="PF01909">
    <property type="entry name" value="NTP_transf_2"/>
    <property type="match status" value="1"/>
</dbReference>
<evidence type="ECO:0000313" key="2">
    <source>
        <dbReference type="EMBL" id="ACX73415.1"/>
    </source>
</evidence>
<accession>C9RDN6</accession>
<dbReference type="GO" id="GO:0016779">
    <property type="term" value="F:nucleotidyltransferase activity"/>
    <property type="evidence" value="ECO:0007669"/>
    <property type="project" value="InterPro"/>
</dbReference>
<dbReference type="eggNOG" id="arCOG01831">
    <property type="taxonomic scope" value="Archaea"/>
</dbReference>
<dbReference type="HOGENOM" id="CLU_072733_0_0_2"/>
<dbReference type="RefSeq" id="WP_015733634.1">
    <property type="nucleotide sequence ID" value="NC_013407.1"/>
</dbReference>
<feature type="domain" description="Polymerase nucleotidyl transferase" evidence="1">
    <location>
        <begin position="135"/>
        <end position="208"/>
    </location>
</feature>
<dbReference type="InterPro" id="IPR002934">
    <property type="entry name" value="Polymerase_NTP_transf_dom"/>
</dbReference>
<proteinExistence type="predicted"/>
<sequence length="340" mass="40469">MRVRIRDFIETTEGLYFAVNTYSHPKDRFFAFLRYVPYEFIDFKIPMNNIREINGKKYVKIADTSLAYKFLEKKFPKYLFYDEINNVLMHAIPKEDVKQILKPKERLNEIINEDQDLNELEKKCRKLAITLEEYGVSLKNMGVSGSLLLKLNNENSDIDFVIYGKENHKKARESLKQAFEDRKLSPLSEDFWKIAYQKRIKDGTLTYKEFIYYEKRKYNRGLVEGTMFDLLFTREWDEINEEYGNKKYKNLGFIEIEGKILNDDYAFDNPATYRVECYTNSEIKEIVSFTHTYAGQCFKGEEFIARGKLEEVIEGNNRYLRLVVGTTREAFNEFIKLKKL</sequence>
<gene>
    <name evidence="2" type="ordered locus">Metvu_1562</name>
</gene>
<organism evidence="2 3">
    <name type="scientific">Methanocaldococcus vulcanius (strain ATCC 700851 / DSM 12094 / M7)</name>
    <name type="common">Methanococcus vulcanius</name>
    <dbReference type="NCBI Taxonomy" id="579137"/>
    <lineage>
        <taxon>Archaea</taxon>
        <taxon>Methanobacteriati</taxon>
        <taxon>Methanobacteriota</taxon>
        <taxon>Methanomada group</taxon>
        <taxon>Methanococci</taxon>
        <taxon>Methanococcales</taxon>
        <taxon>Methanocaldococcaceae</taxon>
        <taxon>Methanocaldococcus</taxon>
    </lineage>
</organism>
<keyword evidence="3" id="KW-1185">Reference proteome</keyword>
<dbReference type="AlphaFoldDB" id="C9RDN6"/>
<protein>
    <submittedName>
        <fullName evidence="2">DNA polymerase beta domain protein region</fullName>
    </submittedName>
</protein>
<dbReference type="EMBL" id="CP001787">
    <property type="protein sequence ID" value="ACX73415.1"/>
    <property type="molecule type" value="Genomic_DNA"/>
</dbReference>
<evidence type="ECO:0000313" key="3">
    <source>
        <dbReference type="Proteomes" id="UP000002063"/>
    </source>
</evidence>